<dbReference type="AlphaFoldDB" id="A0A0F9J353"/>
<dbReference type="CDD" id="cd01335">
    <property type="entry name" value="Radical_SAM"/>
    <property type="match status" value="1"/>
</dbReference>
<sequence>MVTCQICPHYCQLTQGEVGKCLVHKNIDGHIELIFKGQCSIISVEPIEKRPFFHFFPGNKFLSVGFCGCNFSCKYCQTFKISQSIASKTTFYSPNQLVELAIEKSVRGIVFTFNEPTIHYEYIMEVGSIIQSLNSDLQIVLKTNGFVNNHILNDLDIVVDAWNVDIKGGMQEYKTVCGGEISPVLSSIETLASKNTHLEISYLVLPQTVDNMEHHSTMRDWLFGLSPNIPVHLLFCYPIYRMKESYSPHDLKPIWFLFREKLNNVYISNVFGSEFAEFRRIKTGIAV</sequence>
<evidence type="ECO:0000256" key="3">
    <source>
        <dbReference type="ARBA" id="ARBA00022691"/>
    </source>
</evidence>
<dbReference type="Gene3D" id="3.20.20.70">
    <property type="entry name" value="Aldolase class I"/>
    <property type="match status" value="1"/>
</dbReference>
<reference evidence="8" key="1">
    <citation type="journal article" date="2015" name="Nature">
        <title>Complex archaea that bridge the gap between prokaryotes and eukaryotes.</title>
        <authorList>
            <person name="Spang A."/>
            <person name="Saw J.H."/>
            <person name="Jorgensen S.L."/>
            <person name="Zaremba-Niedzwiedzka K."/>
            <person name="Martijn J."/>
            <person name="Lind A.E."/>
            <person name="van Eijk R."/>
            <person name="Schleper C."/>
            <person name="Guy L."/>
            <person name="Ettema T.J."/>
        </authorList>
    </citation>
    <scope>NUCLEOTIDE SEQUENCE</scope>
</reference>
<dbReference type="PANTHER" id="PTHR30352:SF5">
    <property type="entry name" value="PYRUVATE FORMATE-LYASE 1-ACTIVATING ENZYME"/>
    <property type="match status" value="1"/>
</dbReference>
<dbReference type="Pfam" id="PF04055">
    <property type="entry name" value="Radical_SAM"/>
    <property type="match status" value="1"/>
</dbReference>
<dbReference type="InterPro" id="IPR058240">
    <property type="entry name" value="rSAM_sf"/>
</dbReference>
<dbReference type="SFLD" id="SFLDS00029">
    <property type="entry name" value="Radical_SAM"/>
    <property type="match status" value="1"/>
</dbReference>
<dbReference type="SUPFAM" id="SSF102114">
    <property type="entry name" value="Radical SAM enzymes"/>
    <property type="match status" value="1"/>
</dbReference>
<dbReference type="PROSITE" id="PS51918">
    <property type="entry name" value="RADICAL_SAM"/>
    <property type="match status" value="1"/>
</dbReference>
<evidence type="ECO:0000256" key="5">
    <source>
        <dbReference type="ARBA" id="ARBA00023004"/>
    </source>
</evidence>
<dbReference type="InterPro" id="IPR013785">
    <property type="entry name" value="Aldolase_TIM"/>
</dbReference>
<dbReference type="GO" id="GO:0051539">
    <property type="term" value="F:4 iron, 4 sulfur cluster binding"/>
    <property type="evidence" value="ECO:0007669"/>
    <property type="project" value="UniProtKB-KW"/>
</dbReference>
<evidence type="ECO:0000259" key="7">
    <source>
        <dbReference type="PROSITE" id="PS51918"/>
    </source>
</evidence>
<keyword evidence="2" id="KW-0004">4Fe-4S</keyword>
<dbReference type="InterPro" id="IPR007197">
    <property type="entry name" value="rSAM"/>
</dbReference>
<organism evidence="8">
    <name type="scientific">marine sediment metagenome</name>
    <dbReference type="NCBI Taxonomy" id="412755"/>
    <lineage>
        <taxon>unclassified sequences</taxon>
        <taxon>metagenomes</taxon>
        <taxon>ecological metagenomes</taxon>
    </lineage>
</organism>
<dbReference type="EMBL" id="LAZR01010989">
    <property type="protein sequence ID" value="KKM63988.1"/>
    <property type="molecule type" value="Genomic_DNA"/>
</dbReference>
<comment type="caution">
    <text evidence="8">The sequence shown here is derived from an EMBL/GenBank/DDBJ whole genome shotgun (WGS) entry which is preliminary data.</text>
</comment>
<protein>
    <recommendedName>
        <fullName evidence="7">Radical SAM core domain-containing protein</fullName>
    </recommendedName>
</protein>
<dbReference type="SFLD" id="SFLDG01101">
    <property type="entry name" value="Uncharacterised_Radical_SAM_Su"/>
    <property type="match status" value="1"/>
</dbReference>
<dbReference type="InterPro" id="IPR027596">
    <property type="entry name" value="AmmeMemoSam_rS"/>
</dbReference>
<dbReference type="GO" id="GO:0003824">
    <property type="term" value="F:catalytic activity"/>
    <property type="evidence" value="ECO:0007669"/>
    <property type="project" value="InterPro"/>
</dbReference>
<evidence type="ECO:0000256" key="2">
    <source>
        <dbReference type="ARBA" id="ARBA00022485"/>
    </source>
</evidence>
<evidence type="ECO:0000256" key="1">
    <source>
        <dbReference type="ARBA" id="ARBA00001966"/>
    </source>
</evidence>
<keyword evidence="3" id="KW-0949">S-adenosyl-L-methionine</keyword>
<evidence type="ECO:0000313" key="8">
    <source>
        <dbReference type="EMBL" id="KKM63988.1"/>
    </source>
</evidence>
<dbReference type="InterPro" id="IPR034457">
    <property type="entry name" value="Organic_radical-activating"/>
</dbReference>
<keyword evidence="5" id="KW-0408">Iron</keyword>
<name>A0A0F9J353_9ZZZZ</name>
<evidence type="ECO:0000256" key="4">
    <source>
        <dbReference type="ARBA" id="ARBA00022723"/>
    </source>
</evidence>
<dbReference type="PIRSF" id="PIRSF004869">
    <property type="entry name" value="PflX_prd"/>
    <property type="match status" value="1"/>
</dbReference>
<proteinExistence type="predicted"/>
<dbReference type="GO" id="GO:0046872">
    <property type="term" value="F:metal ion binding"/>
    <property type="evidence" value="ECO:0007669"/>
    <property type="project" value="UniProtKB-KW"/>
</dbReference>
<keyword evidence="4" id="KW-0479">Metal-binding</keyword>
<accession>A0A0F9J353</accession>
<dbReference type="PANTHER" id="PTHR30352">
    <property type="entry name" value="PYRUVATE FORMATE-LYASE-ACTIVATING ENZYME"/>
    <property type="match status" value="1"/>
</dbReference>
<gene>
    <name evidence="8" type="ORF">LCGC14_1505910</name>
</gene>
<feature type="domain" description="Radical SAM core" evidence="7">
    <location>
        <begin position="54"/>
        <end position="268"/>
    </location>
</feature>
<dbReference type="InterPro" id="IPR016431">
    <property type="entry name" value="Pyrv-formate_lyase-activ_prd"/>
</dbReference>
<comment type="cofactor">
    <cofactor evidence="1">
        <name>[4Fe-4S] cluster</name>
        <dbReference type="ChEBI" id="CHEBI:49883"/>
    </cofactor>
</comment>
<evidence type="ECO:0000256" key="6">
    <source>
        <dbReference type="ARBA" id="ARBA00023014"/>
    </source>
</evidence>
<keyword evidence="6" id="KW-0411">Iron-sulfur</keyword>